<organism evidence="6 7">
    <name type="scientific">Candidatus Berkelbacteria bacterium CG_4_10_14_0_2_um_filter_35_9_33_12</name>
    <dbReference type="NCBI Taxonomy" id="1974499"/>
    <lineage>
        <taxon>Bacteria</taxon>
        <taxon>Candidatus Berkelbacteria</taxon>
    </lineage>
</organism>
<evidence type="ECO:0000256" key="3">
    <source>
        <dbReference type="ARBA" id="ARBA00023027"/>
    </source>
</evidence>
<dbReference type="Proteomes" id="UP000230137">
    <property type="component" value="Unassembled WGS sequence"/>
</dbReference>
<accession>A0A2M7W4A8</accession>
<dbReference type="AlphaFoldDB" id="A0A2M7W4A8"/>
<dbReference type="SUPFAM" id="SSF51735">
    <property type="entry name" value="NAD(P)-binding Rossmann-fold domains"/>
    <property type="match status" value="1"/>
</dbReference>
<feature type="domain" description="UDP-glucose/GDP-mannose dehydrogenase C-terminal" evidence="5">
    <location>
        <begin position="321"/>
        <end position="413"/>
    </location>
</feature>
<dbReference type="Gene3D" id="3.40.50.720">
    <property type="entry name" value="NAD(P)-binding Rossmann-like Domain"/>
    <property type="match status" value="2"/>
</dbReference>
<dbReference type="SMART" id="SM00984">
    <property type="entry name" value="UDPG_MGDP_dh_C"/>
    <property type="match status" value="1"/>
</dbReference>
<dbReference type="Pfam" id="PF00984">
    <property type="entry name" value="UDPG_MGDP_dh"/>
    <property type="match status" value="1"/>
</dbReference>
<dbReference type="InterPro" id="IPR014027">
    <property type="entry name" value="UDP-Glc/GDP-Man_DH_C"/>
</dbReference>
<dbReference type="GO" id="GO:0016628">
    <property type="term" value="F:oxidoreductase activity, acting on the CH-CH group of donors, NAD or NADP as acceptor"/>
    <property type="evidence" value="ECO:0007669"/>
    <property type="project" value="InterPro"/>
</dbReference>
<evidence type="ECO:0000256" key="1">
    <source>
        <dbReference type="ARBA" id="ARBA00006601"/>
    </source>
</evidence>
<dbReference type="PANTHER" id="PTHR43491:SF2">
    <property type="entry name" value="UDP-N-ACETYL-D-MANNOSAMINE DEHYDROGENASE"/>
    <property type="match status" value="1"/>
</dbReference>
<dbReference type="InterPro" id="IPR028359">
    <property type="entry name" value="UDP_ManNAc/GlcNAc_DH"/>
</dbReference>
<dbReference type="SUPFAM" id="SSF48179">
    <property type="entry name" value="6-phosphogluconate dehydrogenase C-terminal domain-like"/>
    <property type="match status" value="1"/>
</dbReference>
<dbReference type="PIRSF" id="PIRSF500136">
    <property type="entry name" value="UDP_ManNAc_DH"/>
    <property type="match status" value="1"/>
</dbReference>
<evidence type="ECO:0000256" key="2">
    <source>
        <dbReference type="ARBA" id="ARBA00023002"/>
    </source>
</evidence>
<keyword evidence="3" id="KW-0520">NAD</keyword>
<evidence type="ECO:0000259" key="5">
    <source>
        <dbReference type="SMART" id="SM00984"/>
    </source>
</evidence>
<reference evidence="7" key="1">
    <citation type="submission" date="2017-09" db="EMBL/GenBank/DDBJ databases">
        <title>Depth-based differentiation of microbial function through sediment-hosted aquifers and enrichment of novel symbionts in the deep terrestrial subsurface.</title>
        <authorList>
            <person name="Probst A.J."/>
            <person name="Ladd B."/>
            <person name="Jarett J.K."/>
            <person name="Geller-Mcgrath D.E."/>
            <person name="Sieber C.M.K."/>
            <person name="Emerson J.B."/>
            <person name="Anantharaman K."/>
            <person name="Thomas B.C."/>
            <person name="Malmstrom R."/>
            <person name="Stieglmeier M."/>
            <person name="Klingl A."/>
            <person name="Woyke T."/>
            <person name="Ryan C.M."/>
            <person name="Banfield J.F."/>
        </authorList>
    </citation>
    <scope>NUCLEOTIDE SEQUENCE [LARGE SCALE GENOMIC DNA]</scope>
</reference>
<dbReference type="PANTHER" id="PTHR43491">
    <property type="entry name" value="UDP-N-ACETYL-D-MANNOSAMINE DEHYDROGENASE"/>
    <property type="match status" value="1"/>
</dbReference>
<dbReference type="InterPro" id="IPR001732">
    <property type="entry name" value="UDP-Glc/GDP-Man_DH_N"/>
</dbReference>
<name>A0A2M7W4A8_9BACT</name>
<dbReference type="GO" id="GO:0016616">
    <property type="term" value="F:oxidoreductase activity, acting on the CH-OH group of donors, NAD or NADP as acceptor"/>
    <property type="evidence" value="ECO:0007669"/>
    <property type="project" value="InterPro"/>
</dbReference>
<dbReference type="GO" id="GO:0051287">
    <property type="term" value="F:NAD binding"/>
    <property type="evidence" value="ECO:0007669"/>
    <property type="project" value="InterPro"/>
</dbReference>
<gene>
    <name evidence="6" type="ORF">COX60_01305</name>
</gene>
<proteinExistence type="inferred from homology"/>
<dbReference type="Pfam" id="PF03720">
    <property type="entry name" value="UDPG_MGDP_dh_C"/>
    <property type="match status" value="1"/>
</dbReference>
<dbReference type="InterPro" id="IPR014026">
    <property type="entry name" value="UDP-Glc/GDP-Man_DH_dimer"/>
</dbReference>
<dbReference type="SUPFAM" id="SSF52413">
    <property type="entry name" value="UDP-glucose/GDP-mannose dehydrogenase C-terminal domain"/>
    <property type="match status" value="1"/>
</dbReference>
<evidence type="ECO:0000313" key="6">
    <source>
        <dbReference type="EMBL" id="PJA20565.1"/>
    </source>
</evidence>
<dbReference type="Pfam" id="PF03721">
    <property type="entry name" value="UDPG_MGDP_dh_N"/>
    <property type="match status" value="1"/>
</dbReference>
<dbReference type="InterPro" id="IPR008927">
    <property type="entry name" value="6-PGluconate_DH-like_C_sf"/>
</dbReference>
<dbReference type="NCBIfam" id="TIGR03026">
    <property type="entry name" value="NDP-sugDHase"/>
    <property type="match status" value="1"/>
</dbReference>
<dbReference type="InterPro" id="IPR017476">
    <property type="entry name" value="UDP-Glc/GDP-Man"/>
</dbReference>
<evidence type="ECO:0000313" key="7">
    <source>
        <dbReference type="Proteomes" id="UP000230137"/>
    </source>
</evidence>
<comment type="caution">
    <text evidence="6">The sequence shown here is derived from an EMBL/GenBank/DDBJ whole genome shotgun (WGS) entry which is preliminary data.</text>
</comment>
<dbReference type="GO" id="GO:0000271">
    <property type="term" value="P:polysaccharide biosynthetic process"/>
    <property type="evidence" value="ECO:0007669"/>
    <property type="project" value="InterPro"/>
</dbReference>
<sequence length="428" mass="47093">MKNQSNKTIAVIGLGYVGLPLALLAERKGYKVVGIDTDAKKVELLNKRTTPFAGEQIVKQLKNSSLETTTDFNRIKDASVIIICVPTPVYENHIPNLEPVKNACRNIAKFLQKGQLVILESTVNPGVSENIVIPILEKESGLKAGKNFFVAHCPERINPGDKNWTVENIPRVVGGLEEKDLEMAYKFYSSIISGQIKMMGSIKEAESVKVVENSFRDINIAFVNELAMSFSKLGIDVVNVINGAATKPFAFMAHYPGIGVGGHCIPVDPYYLIDYAKQNGFDHDFLKLARKINNNMPKFTAEKVLNGLNEVKMAMNGTKIAVLGLAYKPNIDDCRESPAFALIKVLEKYRASVVTFDPFVPSRSTAKSLGEALKDASAVVIATCHDQFKNLEPEYLLKNGVKVVVDGRNCLPKEKFIKAGIIYKGIGR</sequence>
<evidence type="ECO:0000256" key="4">
    <source>
        <dbReference type="PIRNR" id="PIRNR000124"/>
    </source>
</evidence>
<dbReference type="InterPro" id="IPR036220">
    <property type="entry name" value="UDP-Glc/GDP-Man_DH_C_sf"/>
</dbReference>
<dbReference type="EMBL" id="PFQF01000024">
    <property type="protein sequence ID" value="PJA20565.1"/>
    <property type="molecule type" value="Genomic_DNA"/>
</dbReference>
<dbReference type="InterPro" id="IPR036291">
    <property type="entry name" value="NAD(P)-bd_dom_sf"/>
</dbReference>
<keyword evidence="2" id="KW-0560">Oxidoreductase</keyword>
<protein>
    <submittedName>
        <fullName evidence="6">UDP-N-acetyl-D-glucosamine dehydrogenase</fullName>
    </submittedName>
</protein>
<comment type="similarity">
    <text evidence="1 4">Belongs to the UDP-glucose/GDP-mannose dehydrogenase family.</text>
</comment>
<dbReference type="PIRSF" id="PIRSF000124">
    <property type="entry name" value="UDPglc_GDPman_dh"/>
    <property type="match status" value="1"/>
</dbReference>